<evidence type="ECO:0000313" key="2">
    <source>
        <dbReference type="Proteomes" id="UP001243375"/>
    </source>
</evidence>
<evidence type="ECO:0000313" key="1">
    <source>
        <dbReference type="EMBL" id="KAJ9114622.1"/>
    </source>
</evidence>
<protein>
    <submittedName>
        <fullName evidence="1">Uncharacterized protein</fullName>
    </submittedName>
</protein>
<reference evidence="1" key="1">
    <citation type="submission" date="2023-04" db="EMBL/GenBank/DDBJ databases">
        <title>Draft Genome sequencing of Naganishia species isolated from polar environments using Oxford Nanopore Technology.</title>
        <authorList>
            <person name="Leo P."/>
            <person name="Venkateswaran K."/>
        </authorList>
    </citation>
    <scope>NUCLEOTIDE SEQUENCE</scope>
    <source>
        <strain evidence="1">MNA-CCFEE 5425</strain>
    </source>
</reference>
<proteinExistence type="predicted"/>
<dbReference type="Proteomes" id="UP001243375">
    <property type="component" value="Unassembled WGS sequence"/>
</dbReference>
<name>A0ACC2WSL1_9TREE</name>
<comment type="caution">
    <text evidence="1">The sequence shown here is derived from an EMBL/GenBank/DDBJ whole genome shotgun (WGS) entry which is preliminary data.</text>
</comment>
<dbReference type="EMBL" id="JASBWU010000018">
    <property type="protein sequence ID" value="KAJ9114622.1"/>
    <property type="molecule type" value="Genomic_DNA"/>
</dbReference>
<gene>
    <name evidence="1" type="ORF">QFC22_005495</name>
</gene>
<keyword evidence="2" id="KW-1185">Reference proteome</keyword>
<sequence length="1302" mass="145737">MVSSPCSPSYAAAMQIPPDSVYAAVSPQLPVPELLDVPDLNIYPSAPDPVFSKQQPQYWPPNDCFPQERRIRILDDSVRERWEDGYRSLLFITSESGTQVLVPLWSILYWKHVFEVMHAKARWRSTMGFIPDVIFRLSFRKPTGSEEQRIATRGWHTFNQIGWRVPLFTAQLRVNHHSLHLASILHQANWYDYGHMHCGLVNLRARYQHRLPYIELAHSELHDKIVQIFGQGMPAPHQIPSELLGVIMWLRQYPDRHIAAVVHLEERQHWAVVLAGSTGKVRVADSLTGDHLPSWWFEVKKAYQRFLETVNSSYVMRAEAANLGKQKDFYNCGPATLTAIENFLDDNSSKWEEQDPNYHRLRIATEIANATKDCPSAFPNANTWAIPWPRPDGTFDSQLNNAFLQLQRQRQTPRMRGGDPKNWEFVPLTEQKAEERAVKAAPSPVLQYASDTCQTVGSNSAGPSDVSMTVRADFADSESDDEPLASATSRSKTSILGSETVDLTLHTSSEVEKAESQASWIPETSRQPTKSLEGAQGQTSHSPPHNILDIVSPPPSSVLVTDMHAGLESCDSYDADGSSSPESQMGVIVDPHRRTKRKLEADTSAIAESSGGTSSDTATKKKRVPCRKNKNAAQRSDVFRTAMTTGEIKAYERHQFTCNCPKAGPHRMNDIAFDVFKLKQHRNTAAHKRWWDRAQLEDGNGSQLDFSALPACLGLRGETYIPLFSSITDWGGIQEGCTIWGRLSLRLFPYKHGLRDIQPQDGDANTSPAYACWTDNETAIFEAERALSALWQLDRAAKSVRSTSCERRVMGDSTERICEACRKLQNDEKFKRALRKKKFVENQLNAMPLNERELAIKSKIRNTPKNQCTPSMRIAQVYLENRAVMRFYQLMEDTDKPTASIFRKLEQMANAGEFNDDDTLQGIFKLIYESKSRRADPTGKAIHGIRYSEDVMHFFVLLRSRGISSTGPFAAIRGIFHGGPGDRYIRAWIASRQTGFIVFGAIDKDRVKNFMDRMKKCGLMDVPLCVSADATVLPSDEKRPALAFVKLFAKEGIKGHLVGSALSMAETAVKKNADLETICDNIDATKNYATQVLAVMITCPLDGVPPMVVALYPIKKSVNQTILSKILEDVRLEIQKHGGKVIAYATDGGSPERGAQKTLKARFLSRKKVKHLEVFVRDLNFKLTTPVVDGHPLIMIQDPEHARKTLRNNFRSGATLLDLGGAVLAYETLLGMLQYSGHGLAITDLVGGDKQDDGAALRLFHSIALRSLVVDGKVREGMEGLFIVLFVFGKSKETITLSQSNV</sequence>
<accession>A0ACC2WSL1</accession>
<organism evidence="1 2">
    <name type="scientific">Naganishia vaughanmartiniae</name>
    <dbReference type="NCBI Taxonomy" id="1424756"/>
    <lineage>
        <taxon>Eukaryota</taxon>
        <taxon>Fungi</taxon>
        <taxon>Dikarya</taxon>
        <taxon>Basidiomycota</taxon>
        <taxon>Agaricomycotina</taxon>
        <taxon>Tremellomycetes</taxon>
        <taxon>Filobasidiales</taxon>
        <taxon>Filobasidiaceae</taxon>
        <taxon>Naganishia</taxon>
    </lineage>
</organism>